<feature type="region of interest" description="Disordered" evidence="1">
    <location>
        <begin position="1"/>
        <end position="78"/>
    </location>
</feature>
<comment type="caution">
    <text evidence="2">The sequence shown here is derived from an EMBL/GenBank/DDBJ whole genome shotgun (WGS) entry which is preliminary data.</text>
</comment>
<keyword evidence="3" id="KW-1185">Reference proteome</keyword>
<sequence>MPRLNGSLRLPGALPAASIDQLWRPRPHQEHSSPMRWQARPTLRSSFTILRTASSRPRPRWSNRQSCCSGSRCSMQNT</sequence>
<protein>
    <submittedName>
        <fullName evidence="2">Uncharacterized protein</fullName>
    </submittedName>
</protein>
<evidence type="ECO:0000256" key="1">
    <source>
        <dbReference type="SAM" id="MobiDB-lite"/>
    </source>
</evidence>
<dbReference type="Proteomes" id="UP000314294">
    <property type="component" value="Unassembled WGS sequence"/>
</dbReference>
<feature type="compositionally biased region" description="Polar residues" evidence="1">
    <location>
        <begin position="43"/>
        <end position="55"/>
    </location>
</feature>
<evidence type="ECO:0000313" key="2">
    <source>
        <dbReference type="EMBL" id="TNN34361.1"/>
    </source>
</evidence>
<name>A0A4Z2F0S1_9TELE</name>
<reference evidence="2 3" key="1">
    <citation type="submission" date="2019-03" db="EMBL/GenBank/DDBJ databases">
        <title>First draft genome of Liparis tanakae, snailfish: a comprehensive survey of snailfish specific genes.</title>
        <authorList>
            <person name="Kim W."/>
            <person name="Song I."/>
            <person name="Jeong J.-H."/>
            <person name="Kim D."/>
            <person name="Kim S."/>
            <person name="Ryu S."/>
            <person name="Song J.Y."/>
            <person name="Lee S.K."/>
        </authorList>
    </citation>
    <scope>NUCLEOTIDE SEQUENCE [LARGE SCALE GENOMIC DNA]</scope>
    <source>
        <tissue evidence="2">Muscle</tissue>
    </source>
</reference>
<proteinExistence type="predicted"/>
<dbReference type="EMBL" id="SRLO01001982">
    <property type="protein sequence ID" value="TNN34361.1"/>
    <property type="molecule type" value="Genomic_DNA"/>
</dbReference>
<accession>A0A4Z2F0S1</accession>
<feature type="compositionally biased region" description="Polar residues" evidence="1">
    <location>
        <begin position="62"/>
        <end position="78"/>
    </location>
</feature>
<gene>
    <name evidence="2" type="ORF">EYF80_055474</name>
</gene>
<evidence type="ECO:0000313" key="3">
    <source>
        <dbReference type="Proteomes" id="UP000314294"/>
    </source>
</evidence>
<organism evidence="2 3">
    <name type="scientific">Liparis tanakae</name>
    <name type="common">Tanaka's snailfish</name>
    <dbReference type="NCBI Taxonomy" id="230148"/>
    <lineage>
        <taxon>Eukaryota</taxon>
        <taxon>Metazoa</taxon>
        <taxon>Chordata</taxon>
        <taxon>Craniata</taxon>
        <taxon>Vertebrata</taxon>
        <taxon>Euteleostomi</taxon>
        <taxon>Actinopterygii</taxon>
        <taxon>Neopterygii</taxon>
        <taxon>Teleostei</taxon>
        <taxon>Neoteleostei</taxon>
        <taxon>Acanthomorphata</taxon>
        <taxon>Eupercaria</taxon>
        <taxon>Perciformes</taxon>
        <taxon>Cottioidei</taxon>
        <taxon>Cottales</taxon>
        <taxon>Liparidae</taxon>
        <taxon>Liparis</taxon>
    </lineage>
</organism>
<dbReference type="AlphaFoldDB" id="A0A4Z2F0S1"/>